<feature type="repeat" description="WD" evidence="3">
    <location>
        <begin position="62"/>
        <end position="113"/>
    </location>
</feature>
<name>X6L9H7_RETFI</name>
<dbReference type="PANTHER" id="PTHR22847">
    <property type="entry name" value="WD40 REPEAT PROTEIN"/>
    <property type="match status" value="1"/>
</dbReference>
<feature type="non-terminal residue" evidence="4">
    <location>
        <position position="1"/>
    </location>
</feature>
<evidence type="ECO:0000313" key="4">
    <source>
        <dbReference type="EMBL" id="ETN98000.1"/>
    </source>
</evidence>
<feature type="repeat" description="WD" evidence="3">
    <location>
        <begin position="1"/>
        <end position="17"/>
    </location>
</feature>
<comment type="caution">
    <text evidence="4">The sequence shown here is derived from an EMBL/GenBank/DDBJ whole genome shotgun (WGS) entry which is preliminary data.</text>
</comment>
<dbReference type="InterPro" id="IPR036322">
    <property type="entry name" value="WD40_repeat_dom_sf"/>
</dbReference>
<dbReference type="Gene3D" id="2.130.10.10">
    <property type="entry name" value="YVTN repeat-like/Quinoprotein amine dehydrogenase"/>
    <property type="match status" value="2"/>
</dbReference>
<gene>
    <name evidence="4" type="ORF">RFI_39522</name>
</gene>
<evidence type="ECO:0000256" key="2">
    <source>
        <dbReference type="ARBA" id="ARBA00022737"/>
    </source>
</evidence>
<dbReference type="Pfam" id="PF00400">
    <property type="entry name" value="WD40"/>
    <property type="match status" value="2"/>
</dbReference>
<evidence type="ECO:0000313" key="5">
    <source>
        <dbReference type="Proteomes" id="UP000023152"/>
    </source>
</evidence>
<keyword evidence="1 3" id="KW-0853">WD repeat</keyword>
<evidence type="ECO:0000256" key="1">
    <source>
        <dbReference type="ARBA" id="ARBA00022574"/>
    </source>
</evidence>
<dbReference type="PROSITE" id="PS50082">
    <property type="entry name" value="WD_REPEATS_2"/>
    <property type="match status" value="3"/>
</dbReference>
<accession>X6L9H7</accession>
<dbReference type="GO" id="GO:1990234">
    <property type="term" value="C:transferase complex"/>
    <property type="evidence" value="ECO:0007669"/>
    <property type="project" value="UniProtKB-ARBA"/>
</dbReference>
<sequence>DKTIRIWDIETTKQSITFKGHQGIVRSVKYGLNELRNIILSGAEENTIRLWDIRSGEQIQVFNGHTYWVWDVEYSPFVIKNGNETVGGNVICSGSFDNTIRFWDIRSNKKELHLIKGGDRVFSIGFVPLKKKINNNEQKLKDDCDVHLCYGLSNGLLHIWG</sequence>
<organism evidence="4 5">
    <name type="scientific">Reticulomyxa filosa</name>
    <dbReference type="NCBI Taxonomy" id="46433"/>
    <lineage>
        <taxon>Eukaryota</taxon>
        <taxon>Sar</taxon>
        <taxon>Rhizaria</taxon>
        <taxon>Retaria</taxon>
        <taxon>Foraminifera</taxon>
        <taxon>Monothalamids</taxon>
        <taxon>Reticulomyxidae</taxon>
        <taxon>Reticulomyxa</taxon>
    </lineage>
</organism>
<dbReference type="InterPro" id="IPR019775">
    <property type="entry name" value="WD40_repeat_CS"/>
</dbReference>
<dbReference type="SUPFAM" id="SSF50978">
    <property type="entry name" value="WD40 repeat-like"/>
    <property type="match status" value="1"/>
</dbReference>
<evidence type="ECO:0000256" key="3">
    <source>
        <dbReference type="PROSITE-ProRule" id="PRU00221"/>
    </source>
</evidence>
<dbReference type="PROSITE" id="PS00678">
    <property type="entry name" value="WD_REPEATS_1"/>
    <property type="match status" value="1"/>
</dbReference>
<proteinExistence type="predicted"/>
<dbReference type="SMART" id="SM00320">
    <property type="entry name" value="WD40"/>
    <property type="match status" value="2"/>
</dbReference>
<dbReference type="AlphaFoldDB" id="X6L9H7"/>
<dbReference type="Proteomes" id="UP000023152">
    <property type="component" value="Unassembled WGS sequence"/>
</dbReference>
<keyword evidence="5" id="KW-1185">Reference proteome</keyword>
<dbReference type="EMBL" id="ASPP01047965">
    <property type="protein sequence ID" value="ETN98000.1"/>
    <property type="molecule type" value="Genomic_DNA"/>
</dbReference>
<dbReference type="InterPro" id="IPR020472">
    <property type="entry name" value="WD40_PAC1"/>
</dbReference>
<feature type="repeat" description="WD" evidence="3">
    <location>
        <begin position="18"/>
        <end position="61"/>
    </location>
</feature>
<dbReference type="PANTHER" id="PTHR22847:SF637">
    <property type="entry name" value="WD REPEAT DOMAIN 5B"/>
    <property type="match status" value="1"/>
</dbReference>
<keyword evidence="2" id="KW-0677">Repeat</keyword>
<dbReference type="PROSITE" id="PS50294">
    <property type="entry name" value="WD_REPEATS_REGION"/>
    <property type="match status" value="1"/>
</dbReference>
<dbReference type="InterPro" id="IPR015943">
    <property type="entry name" value="WD40/YVTN_repeat-like_dom_sf"/>
</dbReference>
<dbReference type="InterPro" id="IPR001680">
    <property type="entry name" value="WD40_rpt"/>
</dbReference>
<dbReference type="OrthoDB" id="6262491at2759"/>
<reference evidence="4 5" key="1">
    <citation type="journal article" date="2013" name="Curr. Biol.">
        <title>The Genome of the Foraminiferan Reticulomyxa filosa.</title>
        <authorList>
            <person name="Glockner G."/>
            <person name="Hulsmann N."/>
            <person name="Schleicher M."/>
            <person name="Noegel A.A."/>
            <person name="Eichinger L."/>
            <person name="Gallinger C."/>
            <person name="Pawlowski J."/>
            <person name="Sierra R."/>
            <person name="Euteneuer U."/>
            <person name="Pillet L."/>
            <person name="Moustafa A."/>
            <person name="Platzer M."/>
            <person name="Groth M."/>
            <person name="Szafranski K."/>
            <person name="Schliwa M."/>
        </authorList>
    </citation>
    <scope>NUCLEOTIDE SEQUENCE [LARGE SCALE GENOMIC DNA]</scope>
</reference>
<dbReference type="PRINTS" id="PR00320">
    <property type="entry name" value="GPROTEINBRPT"/>
</dbReference>
<protein>
    <submittedName>
        <fullName evidence="4">WD-40 repeat protein</fullName>
    </submittedName>
</protein>